<dbReference type="VEuPathDB" id="CryptoDB:Cvel_5099"/>
<organism evidence="2">
    <name type="scientific">Chromera velia CCMP2878</name>
    <dbReference type="NCBI Taxonomy" id="1169474"/>
    <lineage>
        <taxon>Eukaryota</taxon>
        <taxon>Sar</taxon>
        <taxon>Alveolata</taxon>
        <taxon>Colpodellida</taxon>
        <taxon>Chromeraceae</taxon>
        <taxon>Chromera</taxon>
    </lineage>
</organism>
<feature type="compositionally biased region" description="Low complexity" evidence="1">
    <location>
        <begin position="1134"/>
        <end position="1158"/>
    </location>
</feature>
<feature type="region of interest" description="Disordered" evidence="1">
    <location>
        <begin position="1068"/>
        <end position="1159"/>
    </location>
</feature>
<reference evidence="2" key="1">
    <citation type="submission" date="2014-11" db="EMBL/GenBank/DDBJ databases">
        <authorList>
            <person name="Otto D Thomas"/>
            <person name="Naeem Raeece"/>
        </authorList>
    </citation>
    <scope>NUCLEOTIDE SEQUENCE</scope>
</reference>
<feature type="compositionally biased region" description="Low complexity" evidence="1">
    <location>
        <begin position="1374"/>
        <end position="1392"/>
    </location>
</feature>
<feature type="region of interest" description="Disordered" evidence="1">
    <location>
        <begin position="885"/>
        <end position="907"/>
    </location>
</feature>
<feature type="compositionally biased region" description="Low complexity" evidence="1">
    <location>
        <begin position="176"/>
        <end position="217"/>
    </location>
</feature>
<feature type="compositionally biased region" description="Low complexity" evidence="1">
    <location>
        <begin position="1402"/>
        <end position="1411"/>
    </location>
</feature>
<feature type="region of interest" description="Disordered" evidence="1">
    <location>
        <begin position="1339"/>
        <end position="1412"/>
    </location>
</feature>
<evidence type="ECO:0000313" key="2">
    <source>
        <dbReference type="EMBL" id="CEM33207.1"/>
    </source>
</evidence>
<dbReference type="GO" id="GO:0017148">
    <property type="term" value="P:negative regulation of translation"/>
    <property type="evidence" value="ECO:0007669"/>
    <property type="project" value="TreeGrafter"/>
</dbReference>
<feature type="compositionally biased region" description="Polar residues" evidence="1">
    <location>
        <begin position="1566"/>
        <end position="1576"/>
    </location>
</feature>
<proteinExistence type="predicted"/>
<feature type="compositionally biased region" description="Gly residues" evidence="1">
    <location>
        <begin position="1243"/>
        <end position="1254"/>
    </location>
</feature>
<feature type="region of interest" description="Disordered" evidence="1">
    <location>
        <begin position="964"/>
        <end position="1027"/>
    </location>
</feature>
<feature type="compositionally biased region" description="Basic and acidic residues" evidence="1">
    <location>
        <begin position="1255"/>
        <end position="1274"/>
    </location>
</feature>
<feature type="compositionally biased region" description="Basic and acidic residues" evidence="1">
    <location>
        <begin position="161"/>
        <end position="174"/>
    </location>
</feature>
<feature type="region of interest" description="Disordered" evidence="1">
    <location>
        <begin position="684"/>
        <end position="710"/>
    </location>
</feature>
<sequence>MADRDSTQRAETEADVLKNASLSFHSFASGRYLTCAEYLKLLGDQVKALNQETQKQPESAEGVKEESGSQPEKGATAEGNKSSSDSQNSLCLTSPGKKRSYPMEALRIRHNAAINAYFQSGCKNPSRLLSDLCSLSREASILQTKMHAPSAETSPPVPSSGDKRQSTRKGRDGAAAEESSASKSKAGQPQQQPGQSTSQQQAPLIGSAGRRASGAAGDQTAQGASSEIAPNFGGTGTGGGSGSEDRDALLVCDLNIGLLSVQLQMFDQAKAWLQPLVSAEGLSTVLRVKAALLLVEALLALDLPSEASEAFSFLESTAAQAERQEERRRDRISKLLVFSPRGTAQTAVGGGEGGAEGEKGATVSSSSTQPSGSSSSSSSGSSSASSSSSSSSPSSSSRRRALDREVLALPSLAVGSSLRLQEAWSLGMSPSELKLLCLFYKSRVASSLWKLKSAKRAAKAASACLPEIFPSGVLSRQGGDTGGESADLDQRGMGAVAPVLPLGNGLFGPVLRSVPVPGLKEKEKETGKEEEEACGEETKALVASAAARGRRGLVSHLQAMALVVRAHVEFCRLNFRKATKLLTVVQFNFANGQPPGCFKEGGDGDEEPSHPAEDPVSAFCVMNNLGCLHFRMKKFELAAFFFLKALSSVQQSVQCTSSKGRGKPIGPPSRFLNVPQLSLKALPLQSSSSDAHDDDELRQSKGQTQQHHRRIPQLSATSIWIDRTPQILYNLGLQLLLSHRSRSRMAEEGGRGGVASPAPAVEGGVLGDGLRETDRREGGWVDPLIGLIAGWSGPLVSERFSFLGRHGPTSVLVRAFLAFEASARGMMMTRHTGRGKGKRKGGESLGAMGTANLHLLWLRLAECAVGIYLSLSGSSSFSSVDRELEKEKEKGVQGNKGTGVTGSHLTGLNGKIPEASQQGDSMGDGVVLSNGVEERETPLSASNCPPLVNPPAALGANLNSVQQHHAQNAANAGTGVPSQQAHGQGANGITGASHPHAAGAPSSHANPSEGHTAGGAGGGSEEDLEELSGVDLAERLCCQPEEALWYARRCLLNALVMIRDRRSLLDKIQGGSSGSSPEAEENGEGTAASGEKVTGELREKRGRGSTSEGQRDEEREVAGDVTGEKRISTDSKGAKQAASKANSSNSASSSSSSSPSSSFWHWHLSECDDAALLLLSFLGLSQREPAETLLYGGTLLAKYGITQLAEIRLISPRKSSPLLAEIAAQAAAPGAAFLEGFGQTGGGGDGWNGMGGGGDGDRSPEGPESTRGEHEARGSSRPPTVPLDFADIDLTPQAKAEAEGALLQQQHTVVLAVFYVSEALAMTGRFVEARALMRTFTSARPHWSRSTEKEKENEKEKEPSNQGHGKKEKEKAGGKNASQKQSQGQQGDTGDSLNTTQKDHPSPVLVPSHSPIDSTDLSRLDYLMPSQALAQLDAFGFTTSVPLSPLFGNLSPLSAPVQTEKGGRTDSQMSASGGGTTLPSGLLPAAERLPLPALLETARAMLLSEREGSFGESPAAGGGKRDSVSSTTSPPLSGATPSSLPGLWWDHRGAHTHEDPRDGLRDDSPTAVSASGTQMQRKGLRPHPVTGTGGFDLNLADVTSLNAASPQGPYAAAGISPELPLPIPLSPTDEAEKANAEAGGGKGKKTKQGGKKGSASDGGGGAAAATARHGQAPTGLPPSSPAREREKERERSLRLSTPGWAPVPLGPRGSLEEPFRVAFLRHCAGLHARALIMRGAKG</sequence>
<dbReference type="GO" id="GO:0030014">
    <property type="term" value="C:CCR4-NOT complex"/>
    <property type="evidence" value="ECO:0007669"/>
    <property type="project" value="InterPro"/>
</dbReference>
<gene>
    <name evidence="2" type="ORF">Cvel_5099</name>
</gene>
<feature type="region of interest" description="Disordered" evidence="1">
    <location>
        <begin position="146"/>
        <end position="244"/>
    </location>
</feature>
<feature type="compositionally biased region" description="Polar residues" evidence="1">
    <location>
        <begin position="1524"/>
        <end position="1539"/>
    </location>
</feature>
<feature type="compositionally biased region" description="Low complexity" evidence="1">
    <location>
        <begin position="991"/>
        <end position="1011"/>
    </location>
</feature>
<feature type="region of interest" description="Disordered" evidence="1">
    <location>
        <begin position="1243"/>
        <end position="1285"/>
    </location>
</feature>
<feature type="compositionally biased region" description="Gly residues" evidence="1">
    <location>
        <begin position="233"/>
        <end position="242"/>
    </location>
</feature>
<protein>
    <recommendedName>
        <fullName evidence="3">CCR4-NOT transcription complex subunit 10</fullName>
    </recommendedName>
</protein>
<dbReference type="PANTHER" id="PTHR12979:SF5">
    <property type="entry name" value="CCR4-NOT TRANSCRIPTION COMPLEX SUBUNIT 10"/>
    <property type="match status" value="1"/>
</dbReference>
<feature type="compositionally biased region" description="Basic and acidic residues" evidence="1">
    <location>
        <begin position="1109"/>
        <end position="1133"/>
    </location>
</feature>
<feature type="region of interest" description="Disordered" evidence="1">
    <location>
        <begin position="1621"/>
        <end position="1701"/>
    </location>
</feature>
<feature type="region of interest" description="Disordered" evidence="1">
    <location>
        <begin position="344"/>
        <end position="399"/>
    </location>
</feature>
<accession>A0A0G4GRL2</accession>
<feature type="compositionally biased region" description="Low complexity" evidence="1">
    <location>
        <begin position="360"/>
        <end position="396"/>
    </location>
</feature>
<feature type="region of interest" description="Disordered" evidence="1">
    <location>
        <begin position="1454"/>
        <end position="1479"/>
    </location>
</feature>
<feature type="compositionally biased region" description="Polar residues" evidence="1">
    <location>
        <begin position="79"/>
        <end position="92"/>
    </location>
</feature>
<dbReference type="InterPro" id="IPR039740">
    <property type="entry name" value="CNOT10"/>
</dbReference>
<feature type="region of interest" description="Disordered" evidence="1">
    <location>
        <begin position="1508"/>
        <end position="1588"/>
    </location>
</feature>
<feature type="compositionally biased region" description="Basic and acidic residues" evidence="1">
    <location>
        <begin position="1545"/>
        <end position="1564"/>
    </location>
</feature>
<dbReference type="PANTHER" id="PTHR12979">
    <property type="entry name" value="CCR4-NOT TRANSCRIPTION COMPLEX SUBUNIT 10"/>
    <property type="match status" value="1"/>
</dbReference>
<feature type="region of interest" description="Disordered" evidence="1">
    <location>
        <begin position="50"/>
        <end position="97"/>
    </location>
</feature>
<dbReference type="EMBL" id="CDMZ01001480">
    <property type="protein sequence ID" value="CEM33207.1"/>
    <property type="molecule type" value="Genomic_DNA"/>
</dbReference>
<feature type="compositionally biased region" description="Basic and acidic residues" evidence="1">
    <location>
        <begin position="1345"/>
        <end position="1373"/>
    </location>
</feature>
<feature type="compositionally biased region" description="Basic and acidic residues" evidence="1">
    <location>
        <begin position="1682"/>
        <end position="1693"/>
    </location>
</feature>
<evidence type="ECO:0008006" key="3">
    <source>
        <dbReference type="Google" id="ProtNLM"/>
    </source>
</evidence>
<evidence type="ECO:0000256" key="1">
    <source>
        <dbReference type="SAM" id="MobiDB-lite"/>
    </source>
</evidence>
<dbReference type="GO" id="GO:0006402">
    <property type="term" value="P:mRNA catabolic process"/>
    <property type="evidence" value="ECO:0007669"/>
    <property type="project" value="TreeGrafter"/>
</dbReference>
<name>A0A0G4GRL2_9ALVE</name>